<dbReference type="Proteomes" id="UP000199228">
    <property type="component" value="Unassembled WGS sequence"/>
</dbReference>
<organism evidence="6 7">
    <name type="scientific">Eubacterium oxidoreducens</name>
    <dbReference type="NCBI Taxonomy" id="1732"/>
    <lineage>
        <taxon>Bacteria</taxon>
        <taxon>Bacillati</taxon>
        <taxon>Bacillota</taxon>
        <taxon>Clostridia</taxon>
        <taxon>Eubacteriales</taxon>
        <taxon>Eubacteriaceae</taxon>
        <taxon>Eubacterium</taxon>
    </lineage>
</organism>
<dbReference type="GO" id="GO:0008237">
    <property type="term" value="F:metallopeptidase activity"/>
    <property type="evidence" value="ECO:0007669"/>
    <property type="project" value="InterPro"/>
</dbReference>
<protein>
    <recommendedName>
        <fullName evidence="5">ATLF-like domain-containing protein</fullName>
    </recommendedName>
</protein>
<keyword evidence="2" id="KW-0964">Secreted</keyword>
<evidence type="ECO:0000313" key="7">
    <source>
        <dbReference type="Proteomes" id="UP000199228"/>
    </source>
</evidence>
<evidence type="ECO:0000256" key="4">
    <source>
        <dbReference type="SAM" id="SignalP"/>
    </source>
</evidence>
<comment type="subcellular location">
    <subcellularLocation>
        <location evidence="1">Secreted</location>
    </subcellularLocation>
</comment>
<dbReference type="GO" id="GO:0005576">
    <property type="term" value="C:extracellular region"/>
    <property type="evidence" value="ECO:0007669"/>
    <property type="project" value="UniProtKB-SubCell"/>
</dbReference>
<reference evidence="6 7" key="1">
    <citation type="submission" date="2016-10" db="EMBL/GenBank/DDBJ databases">
        <authorList>
            <person name="de Groot N.N."/>
        </authorList>
    </citation>
    <scope>NUCLEOTIDE SEQUENCE [LARGE SCALE GENOMIC DNA]</scope>
    <source>
        <strain evidence="6 7">DSM 3217</strain>
    </source>
</reference>
<dbReference type="SUPFAM" id="SSF55486">
    <property type="entry name" value="Metalloproteases ('zincins'), catalytic domain"/>
    <property type="match status" value="1"/>
</dbReference>
<dbReference type="STRING" id="1732.SAMN02910417_01602"/>
<dbReference type="InterPro" id="IPR014781">
    <property type="entry name" value="Anthrax_toxin_lethal/edema_N/C"/>
</dbReference>
<feature type="chain" id="PRO_5038530011" description="ATLF-like domain-containing protein" evidence="4">
    <location>
        <begin position="26"/>
        <end position="322"/>
    </location>
</feature>
<name>A0A1G6BLF0_EUBOX</name>
<feature type="region of interest" description="Disordered" evidence="3">
    <location>
        <begin position="37"/>
        <end position="78"/>
    </location>
</feature>
<dbReference type="InterPro" id="IPR024079">
    <property type="entry name" value="MetalloPept_cat_dom_sf"/>
</dbReference>
<gene>
    <name evidence="6" type="ORF">SAMN02910417_01602</name>
</gene>
<sequence length="322" mass="35469">MKGLMDMKKKIVNAAIGGCILAALAVGQVVYSGADKQTQASKENVQVEEEAAMETAQASETDTIEDFEDEVTEEEGTVTAEDDEEIILEEEVPLSDGDKITKTTETLSKKTSTKTKTLSSKSKKSKTKKKTQVKWKKVTSTSRTAKICKKTTTTTVKETIYKKGSKKAKVKTTVTTVLETTTTVTENGEYDIAAYAKKADSKLISLFKSNGYKFIIDSSLSKTGVFSPSKKSISLAYHSDVIYHELGHYLAYVTGKSDKSTEFAAIYEEEKEDYAGSNAAYVTSTAAEYFAQSYRIYCTDSAKLKNSCPKTYEFIEDRLAEL</sequence>
<dbReference type="PROSITE" id="PS51995">
    <property type="entry name" value="ATLF"/>
    <property type="match status" value="1"/>
</dbReference>
<evidence type="ECO:0000313" key="6">
    <source>
        <dbReference type="EMBL" id="SDB21431.1"/>
    </source>
</evidence>
<evidence type="ECO:0000256" key="1">
    <source>
        <dbReference type="ARBA" id="ARBA00004613"/>
    </source>
</evidence>
<feature type="signal peptide" evidence="4">
    <location>
        <begin position="1"/>
        <end position="25"/>
    </location>
</feature>
<feature type="domain" description="ATLF-like" evidence="5">
    <location>
        <begin position="149"/>
        <end position="320"/>
    </location>
</feature>
<feature type="compositionally biased region" description="Acidic residues" evidence="3">
    <location>
        <begin position="62"/>
        <end position="78"/>
    </location>
</feature>
<dbReference type="EMBL" id="FMXR01000011">
    <property type="protein sequence ID" value="SDB21431.1"/>
    <property type="molecule type" value="Genomic_DNA"/>
</dbReference>
<dbReference type="AlphaFoldDB" id="A0A1G6BLF0"/>
<proteinExistence type="predicted"/>
<keyword evidence="4" id="KW-0732">Signal</keyword>
<dbReference type="Gene3D" id="3.40.390.10">
    <property type="entry name" value="Collagenase (Catalytic Domain)"/>
    <property type="match status" value="1"/>
</dbReference>
<accession>A0A1G6BLF0</accession>
<dbReference type="InterPro" id="IPR047568">
    <property type="entry name" value="ATLF-like_dom"/>
</dbReference>
<evidence type="ECO:0000256" key="3">
    <source>
        <dbReference type="SAM" id="MobiDB-lite"/>
    </source>
</evidence>
<dbReference type="CDD" id="cd20184">
    <property type="entry name" value="M34_peptidase_like"/>
    <property type="match status" value="1"/>
</dbReference>
<evidence type="ECO:0000259" key="5">
    <source>
        <dbReference type="PROSITE" id="PS51995"/>
    </source>
</evidence>
<keyword evidence="7" id="KW-1185">Reference proteome</keyword>
<evidence type="ECO:0000256" key="2">
    <source>
        <dbReference type="ARBA" id="ARBA00022525"/>
    </source>
</evidence>
<dbReference type="Pfam" id="PF07737">
    <property type="entry name" value="ATLF"/>
    <property type="match status" value="1"/>
</dbReference>